<dbReference type="RefSeq" id="WP_034441652.1">
    <property type="nucleotide sequence ID" value="NZ_JMTK01000001.1"/>
</dbReference>
<dbReference type="EMBL" id="JMTK01000001">
    <property type="protein sequence ID" value="KJZ82681.1"/>
    <property type="molecule type" value="Genomic_DNA"/>
</dbReference>
<name>A0A095A0T5_9HYPH</name>
<keyword evidence="2" id="KW-1185">Reference proteome</keyword>
<dbReference type="AlphaFoldDB" id="A0A095A0T5"/>
<organism evidence="1 2">
    <name type="scientific">Candidatus Liberibacter solanacearum</name>
    <dbReference type="NCBI Taxonomy" id="556287"/>
    <lineage>
        <taxon>Bacteria</taxon>
        <taxon>Pseudomonadati</taxon>
        <taxon>Pseudomonadota</taxon>
        <taxon>Alphaproteobacteria</taxon>
        <taxon>Hyphomicrobiales</taxon>
        <taxon>Rhizobiaceae</taxon>
        <taxon>Liberibacter</taxon>
    </lineage>
</organism>
<comment type="caution">
    <text evidence="1">The sequence shown here is derived from an EMBL/GenBank/DDBJ whole genome shotgun (WGS) entry which is preliminary data.</text>
</comment>
<evidence type="ECO:0000313" key="2">
    <source>
        <dbReference type="Proteomes" id="UP000033731"/>
    </source>
</evidence>
<accession>A0A095A0T5</accession>
<dbReference type="PATRIC" id="fig|556287.8.peg.275"/>
<reference evidence="1 2" key="1">
    <citation type="journal article" date="2015" name="Phytopathology">
        <title>Genomes of Candidatus Liberibacter solanacearum haplotype A from New Zealand and the USA suggest significant genome plasticity in the species.</title>
        <authorList>
            <person name="Thompson S.M."/>
            <person name="Johnson C.P."/>
            <person name="Lu A.Y."/>
            <person name="Frampton R.A."/>
            <person name="Sullivan K.L."/>
            <person name="Fiers M.W."/>
            <person name="Crowhurst R.N."/>
            <person name="Pitman A.R."/>
            <person name="Scott I."/>
            <person name="Gudmestad N.C."/>
            <person name="Smith G.R."/>
        </authorList>
    </citation>
    <scope>NUCLEOTIDE SEQUENCE [LARGE SCALE GENOMIC DNA]</scope>
    <source>
        <strain evidence="1 2">LsoNZ1</strain>
    </source>
</reference>
<sequence length="108" mass="12634">MFFIFKKVFWISLFFVIISNLYPENSLENTKQNAETGIKDIISLTSGTISYASNICNEKPELCSLWEKNFYNFKKHTFKGAKITYNFAKSILKKNEEKSSELISKQQR</sequence>
<dbReference type="Pfam" id="PF17264">
    <property type="entry name" value="DUF5330"/>
    <property type="match status" value="1"/>
</dbReference>
<protein>
    <submittedName>
        <fullName evidence="1">Uncharacterized protein</fullName>
    </submittedName>
</protein>
<evidence type="ECO:0000313" key="1">
    <source>
        <dbReference type="EMBL" id="KJZ82681.1"/>
    </source>
</evidence>
<dbReference type="InterPro" id="IPR035220">
    <property type="entry name" value="DUF5330"/>
</dbReference>
<proteinExistence type="predicted"/>
<dbReference type="Proteomes" id="UP000033731">
    <property type="component" value="Unassembled WGS sequence"/>
</dbReference>
<gene>
    <name evidence="1" type="ORF">DJ66_0291</name>
</gene>